<gene>
    <name evidence="1" type="ORF">PLOB_00040488</name>
</gene>
<evidence type="ECO:0000313" key="1">
    <source>
        <dbReference type="EMBL" id="CAH3139176.1"/>
    </source>
</evidence>
<keyword evidence="2" id="KW-1185">Reference proteome</keyword>
<feature type="non-terminal residue" evidence="1">
    <location>
        <position position="135"/>
    </location>
</feature>
<reference evidence="1 2" key="1">
    <citation type="submission" date="2022-05" db="EMBL/GenBank/DDBJ databases">
        <authorList>
            <consortium name="Genoscope - CEA"/>
            <person name="William W."/>
        </authorList>
    </citation>
    <scope>NUCLEOTIDE SEQUENCE [LARGE SCALE GENOMIC DNA]</scope>
</reference>
<sequence>MILEKIHPEIKNLPTELFKVMKNRGGKTFVHLTRRVQWRFMNLNSTFNTHVRPTKQTLVIYSDVEESTVLGAQKHPLLRKVQLERLGQGRATVEPIHHEWIKLRSNRLEIIEVQIATPEGPLVVLPTGKTLVTIG</sequence>
<proteinExistence type="predicted"/>
<comment type="caution">
    <text evidence="1">The sequence shown here is derived from an EMBL/GenBank/DDBJ whole genome shotgun (WGS) entry which is preliminary data.</text>
</comment>
<organism evidence="1 2">
    <name type="scientific">Porites lobata</name>
    <dbReference type="NCBI Taxonomy" id="104759"/>
    <lineage>
        <taxon>Eukaryota</taxon>
        <taxon>Metazoa</taxon>
        <taxon>Cnidaria</taxon>
        <taxon>Anthozoa</taxon>
        <taxon>Hexacorallia</taxon>
        <taxon>Scleractinia</taxon>
        <taxon>Fungiina</taxon>
        <taxon>Poritidae</taxon>
        <taxon>Porites</taxon>
    </lineage>
</organism>
<accession>A0ABN8P9S6</accession>
<evidence type="ECO:0008006" key="3">
    <source>
        <dbReference type="Google" id="ProtNLM"/>
    </source>
</evidence>
<name>A0ABN8P9S6_9CNID</name>
<dbReference type="Proteomes" id="UP001159405">
    <property type="component" value="Unassembled WGS sequence"/>
</dbReference>
<protein>
    <recommendedName>
        <fullName evidence="3">Ribosomal protein S4</fullName>
    </recommendedName>
</protein>
<dbReference type="EMBL" id="CALNXK010000062">
    <property type="protein sequence ID" value="CAH3139176.1"/>
    <property type="molecule type" value="Genomic_DNA"/>
</dbReference>
<evidence type="ECO:0000313" key="2">
    <source>
        <dbReference type="Proteomes" id="UP001159405"/>
    </source>
</evidence>